<dbReference type="RefSeq" id="WP_138637080.1">
    <property type="nucleotide sequence ID" value="NZ_PNCL01000010.1"/>
</dbReference>
<dbReference type="EMBL" id="PNCK01000030">
    <property type="protein sequence ID" value="TMP43400.1"/>
    <property type="molecule type" value="Genomic_DNA"/>
</dbReference>
<evidence type="ECO:0000256" key="1">
    <source>
        <dbReference type="SAM" id="Phobius"/>
    </source>
</evidence>
<reference evidence="3" key="3">
    <citation type="submission" date="2019-09" db="EMBL/GenBank/DDBJ databases">
        <title>Co-occurence of chitin degradation, pigmentation and bioactivity in marine Pseudoalteromonas.</title>
        <authorList>
            <person name="Sonnenschein E.C."/>
            <person name="Bech P.K."/>
        </authorList>
    </citation>
    <scope>NUCLEOTIDE SEQUENCE</scope>
    <source>
        <strain evidence="3">S2231</strain>
    </source>
</reference>
<reference evidence="4 5" key="1">
    <citation type="submission" date="2017-12" db="EMBL/GenBank/DDBJ databases">
        <authorList>
            <person name="Paulsen S."/>
            <person name="Gram L.K."/>
        </authorList>
    </citation>
    <scope>NUCLEOTIDE SEQUENCE [LARGE SCALE GENOMIC DNA]</scope>
    <source>
        <strain evidence="3 5">S2231</strain>
        <strain evidence="2 4">S2233</strain>
    </source>
</reference>
<keyword evidence="1" id="KW-1133">Transmembrane helix</keyword>
<comment type="caution">
    <text evidence="3">The sequence shown here is derived from an EMBL/GenBank/DDBJ whole genome shotgun (WGS) entry which is preliminary data.</text>
</comment>
<gene>
    <name evidence="3" type="ORF">CWB96_02385</name>
    <name evidence="2" type="ORF">CWB97_09135</name>
</gene>
<keyword evidence="4" id="KW-1185">Reference proteome</keyword>
<dbReference type="Proteomes" id="UP000307706">
    <property type="component" value="Unassembled WGS sequence"/>
</dbReference>
<dbReference type="Proteomes" id="UP000305730">
    <property type="component" value="Unassembled WGS sequence"/>
</dbReference>
<feature type="transmembrane region" description="Helical" evidence="1">
    <location>
        <begin position="67"/>
        <end position="86"/>
    </location>
</feature>
<organism evidence="3 5">
    <name type="scientific">Pseudoalteromonas citrea</name>
    <dbReference type="NCBI Taxonomy" id="43655"/>
    <lineage>
        <taxon>Bacteria</taxon>
        <taxon>Pseudomonadati</taxon>
        <taxon>Pseudomonadota</taxon>
        <taxon>Gammaproteobacteria</taxon>
        <taxon>Alteromonadales</taxon>
        <taxon>Pseudoalteromonadaceae</taxon>
        <taxon>Pseudoalteromonas</taxon>
    </lineage>
</organism>
<sequence length="231" mass="25883">MPAIGTTKSEGAGRSMNVCCYQVYLTRLVFYYSFLFSLVSFHMIVCFDKAKGLEGLANIELGTLSKYVFFILTFFLCIEANALSIMCEKIETEAELKEIIIGKMQSSEIVALVTAPELTDTNTTKHKVLNVWKGVVGEYIYVSGGTDSSILFTNRIEENGPLEQPIGHCGFNNDTVLTVLESYFGSGYSPSPTYIEKPNSSFLMHWPLLFGSMFLTMIGLYTYNFVRKTLF</sequence>
<accession>A0A5S3XU93</accession>
<evidence type="ECO:0000313" key="4">
    <source>
        <dbReference type="Proteomes" id="UP000305730"/>
    </source>
</evidence>
<dbReference type="OrthoDB" id="6307783at2"/>
<feature type="transmembrane region" description="Helical" evidence="1">
    <location>
        <begin position="29"/>
        <end position="47"/>
    </location>
</feature>
<dbReference type="AlphaFoldDB" id="A0A5S3XU93"/>
<reference evidence="4 5" key="2">
    <citation type="submission" date="2019-06" db="EMBL/GenBank/DDBJ databases">
        <title>Co-occurence of chitin degradation, pigmentation and bioactivity in marine Pseudoalteromonas.</title>
        <authorList>
            <person name="Sonnenschein E.C."/>
            <person name="Bech P.K."/>
        </authorList>
    </citation>
    <scope>NUCLEOTIDE SEQUENCE [LARGE SCALE GENOMIC DNA]</scope>
    <source>
        <strain evidence="5">S2231</strain>
        <strain evidence="2 4">S2233</strain>
    </source>
</reference>
<evidence type="ECO:0000313" key="2">
    <source>
        <dbReference type="EMBL" id="TMP43400.1"/>
    </source>
</evidence>
<keyword evidence="1" id="KW-0472">Membrane</keyword>
<protein>
    <submittedName>
        <fullName evidence="3">Uncharacterized protein</fullName>
    </submittedName>
</protein>
<evidence type="ECO:0000313" key="3">
    <source>
        <dbReference type="EMBL" id="TMP62201.1"/>
    </source>
</evidence>
<evidence type="ECO:0000313" key="5">
    <source>
        <dbReference type="Proteomes" id="UP000307706"/>
    </source>
</evidence>
<dbReference type="EMBL" id="PNCL01000010">
    <property type="protein sequence ID" value="TMP62201.1"/>
    <property type="molecule type" value="Genomic_DNA"/>
</dbReference>
<keyword evidence="1" id="KW-0812">Transmembrane</keyword>
<feature type="transmembrane region" description="Helical" evidence="1">
    <location>
        <begin position="206"/>
        <end position="226"/>
    </location>
</feature>
<name>A0A5S3XU93_9GAMM</name>
<proteinExistence type="predicted"/>